<dbReference type="SUPFAM" id="SSF46911">
    <property type="entry name" value="Ribosomal protein S18"/>
    <property type="match status" value="1"/>
</dbReference>
<reference evidence="3" key="1">
    <citation type="submission" date="2022-11" db="EMBL/GenBank/DDBJ databases">
        <title>Centuries of genome instability and evolution in soft-shell clam transmissible cancer (bioRxiv).</title>
        <authorList>
            <person name="Hart S.F.M."/>
            <person name="Yonemitsu M.A."/>
            <person name="Giersch R.M."/>
            <person name="Beal B.F."/>
            <person name="Arriagada G."/>
            <person name="Davis B.W."/>
            <person name="Ostrander E.A."/>
            <person name="Goff S.P."/>
            <person name="Metzger M.J."/>
        </authorList>
    </citation>
    <scope>NUCLEOTIDE SEQUENCE</scope>
    <source>
        <strain evidence="3">MELC-2E11</strain>
        <tissue evidence="3">Siphon/mantle</tissue>
    </source>
</reference>
<evidence type="ECO:0000256" key="2">
    <source>
        <dbReference type="ARBA" id="ARBA00023274"/>
    </source>
</evidence>
<gene>
    <name evidence="3" type="ORF">MAR_014795</name>
</gene>
<dbReference type="Pfam" id="PF01084">
    <property type="entry name" value="Ribosomal_S18"/>
    <property type="match status" value="1"/>
</dbReference>
<protein>
    <submittedName>
        <fullName evidence="3">RT18C-like protein</fullName>
    </submittedName>
</protein>
<dbReference type="InterPro" id="IPR036870">
    <property type="entry name" value="Ribosomal_bS18_sf"/>
</dbReference>
<keyword evidence="1" id="KW-0689">Ribosomal protein</keyword>
<sequence length="82" mass="9677">MNISTEIKDDMPVDMPDPFQPPRKKCILCEYDVKLDYKNPQLLSQFISPYTGRIYGRFLPSMNKPAKYLEDPMLFNPFSRKN</sequence>
<name>A0ABY7FIQ7_MYAAR</name>
<organism evidence="3 4">
    <name type="scientific">Mya arenaria</name>
    <name type="common">Soft-shell clam</name>
    <dbReference type="NCBI Taxonomy" id="6604"/>
    <lineage>
        <taxon>Eukaryota</taxon>
        <taxon>Metazoa</taxon>
        <taxon>Spiralia</taxon>
        <taxon>Lophotrochozoa</taxon>
        <taxon>Mollusca</taxon>
        <taxon>Bivalvia</taxon>
        <taxon>Autobranchia</taxon>
        <taxon>Heteroconchia</taxon>
        <taxon>Euheterodonta</taxon>
        <taxon>Imparidentia</taxon>
        <taxon>Neoheterodontei</taxon>
        <taxon>Myida</taxon>
        <taxon>Myoidea</taxon>
        <taxon>Myidae</taxon>
        <taxon>Mya</taxon>
    </lineage>
</organism>
<dbReference type="Proteomes" id="UP001164746">
    <property type="component" value="Chromosome 12"/>
</dbReference>
<proteinExistence type="predicted"/>
<evidence type="ECO:0000313" key="4">
    <source>
        <dbReference type="Proteomes" id="UP001164746"/>
    </source>
</evidence>
<dbReference type="Gene3D" id="4.10.640.10">
    <property type="entry name" value="Ribosomal protein S18"/>
    <property type="match status" value="1"/>
</dbReference>
<keyword evidence="4" id="KW-1185">Reference proteome</keyword>
<dbReference type="InterPro" id="IPR001648">
    <property type="entry name" value="Ribosomal_bS18"/>
</dbReference>
<evidence type="ECO:0000313" key="3">
    <source>
        <dbReference type="EMBL" id="WAR20821.1"/>
    </source>
</evidence>
<dbReference type="EMBL" id="CP111023">
    <property type="protein sequence ID" value="WAR20821.1"/>
    <property type="molecule type" value="Genomic_DNA"/>
</dbReference>
<keyword evidence="2" id="KW-0687">Ribonucleoprotein</keyword>
<accession>A0ABY7FIQ7</accession>
<evidence type="ECO:0000256" key="1">
    <source>
        <dbReference type="ARBA" id="ARBA00022980"/>
    </source>
</evidence>